<organism evidence="1 2">
    <name type="scientific">Mesobacillus subterraneus</name>
    <dbReference type="NCBI Taxonomy" id="285983"/>
    <lineage>
        <taxon>Bacteria</taxon>
        <taxon>Bacillati</taxon>
        <taxon>Bacillota</taxon>
        <taxon>Bacilli</taxon>
        <taxon>Bacillales</taxon>
        <taxon>Bacillaceae</taxon>
        <taxon>Mesobacillus</taxon>
    </lineage>
</organism>
<dbReference type="OrthoDB" id="2860007at2"/>
<dbReference type="AlphaFoldDB" id="A0A3R9FVM5"/>
<name>A0A3R9FVM5_9BACI</name>
<dbReference type="EMBL" id="RSFW01000017">
    <property type="protein sequence ID" value="RSD26136.1"/>
    <property type="molecule type" value="Genomic_DNA"/>
</dbReference>
<accession>A0A3R9FVM5</accession>
<protein>
    <submittedName>
        <fullName evidence="1">Uncharacterized protein</fullName>
    </submittedName>
</protein>
<gene>
    <name evidence="1" type="ORF">EJA10_15030</name>
</gene>
<sequence length="142" mass="15766">MSELKSIYQFNDDEQYLKIEFENQHSNLNWSVLVFDENWSDLISTAAGLSELMAESVAYAYEALGIRGRIAIMVGLKQDALAEMIETSLFHLQALLFSSAVVSLEGMSSLESYGFTTVNLENGQDIFILSSNEGGSDACRFL</sequence>
<evidence type="ECO:0000313" key="2">
    <source>
        <dbReference type="Proteomes" id="UP000279911"/>
    </source>
</evidence>
<reference evidence="2" key="1">
    <citation type="submission" date="2018-12" db="EMBL/GenBank/DDBJ databases">
        <title>Bacillus chawlae sp. nov., Bacillus glennii sp. nov., and Bacillus saganii sp. nov. Isolated from the Vehicle Assembly Building at Kennedy Space Center where the Viking Spacecraft were Assembled.</title>
        <authorList>
            <person name="Seuylemezian A."/>
            <person name="Vaishampayan P."/>
        </authorList>
    </citation>
    <scope>NUCLEOTIDE SEQUENCE [LARGE SCALE GENOMIC DNA]</scope>
    <source>
        <strain evidence="2">DSM 13966</strain>
    </source>
</reference>
<dbReference type="RefSeq" id="WP_125480838.1">
    <property type="nucleotide sequence ID" value="NZ_RSFW01000017.1"/>
</dbReference>
<comment type="caution">
    <text evidence="1">The sequence shown here is derived from an EMBL/GenBank/DDBJ whole genome shotgun (WGS) entry which is preliminary data.</text>
</comment>
<proteinExistence type="predicted"/>
<evidence type="ECO:0000313" key="1">
    <source>
        <dbReference type="EMBL" id="RSD26136.1"/>
    </source>
</evidence>
<dbReference type="Proteomes" id="UP000279911">
    <property type="component" value="Unassembled WGS sequence"/>
</dbReference>